<keyword evidence="3" id="KW-1185">Reference proteome</keyword>
<evidence type="ECO:0000259" key="1">
    <source>
        <dbReference type="Pfam" id="PF09565"/>
    </source>
</evidence>
<evidence type="ECO:0000313" key="2">
    <source>
        <dbReference type="EMBL" id="MFD1103815.1"/>
    </source>
</evidence>
<gene>
    <name evidence="2" type="ORF">ACFQ24_02655</name>
</gene>
<dbReference type="Proteomes" id="UP001597203">
    <property type="component" value="Unassembled WGS sequence"/>
</dbReference>
<name>A0ABW3NXG7_9SPHN</name>
<evidence type="ECO:0000313" key="3">
    <source>
        <dbReference type="Proteomes" id="UP001597203"/>
    </source>
</evidence>
<accession>A0ABW3NXG7</accession>
<dbReference type="SUPFAM" id="SSF56024">
    <property type="entry name" value="Phospholipase D/nuclease"/>
    <property type="match status" value="1"/>
</dbReference>
<dbReference type="CDD" id="cd09117">
    <property type="entry name" value="PLDc_Bfil_DEXD_like"/>
    <property type="match status" value="1"/>
</dbReference>
<dbReference type="InterPro" id="IPR019065">
    <property type="entry name" value="RE_NgoFVII_N"/>
</dbReference>
<organism evidence="2 3">
    <name type="scientific">Sphingobium olei</name>
    <dbReference type="NCBI Taxonomy" id="420955"/>
    <lineage>
        <taxon>Bacteria</taxon>
        <taxon>Pseudomonadati</taxon>
        <taxon>Pseudomonadota</taxon>
        <taxon>Alphaproteobacteria</taxon>
        <taxon>Sphingomonadales</taxon>
        <taxon>Sphingomonadaceae</taxon>
        <taxon>Sphingobium</taxon>
    </lineage>
</organism>
<dbReference type="EMBL" id="JBHTLS010000009">
    <property type="protein sequence ID" value="MFD1103815.1"/>
    <property type="molecule type" value="Genomic_DNA"/>
</dbReference>
<dbReference type="RefSeq" id="WP_380908913.1">
    <property type="nucleotide sequence ID" value="NZ_JBHTLS010000009.1"/>
</dbReference>
<feature type="domain" description="Restriction endonuclease type II NgoFVII N-terminal" evidence="1">
    <location>
        <begin position="73"/>
        <end position="123"/>
    </location>
</feature>
<dbReference type="Pfam" id="PF09565">
    <property type="entry name" value="RE_NgoFVII"/>
    <property type="match status" value="1"/>
</dbReference>
<reference evidence="3" key="1">
    <citation type="journal article" date="2019" name="Int. J. Syst. Evol. Microbiol.">
        <title>The Global Catalogue of Microorganisms (GCM) 10K type strain sequencing project: providing services to taxonomists for standard genome sequencing and annotation.</title>
        <authorList>
            <consortium name="The Broad Institute Genomics Platform"/>
            <consortium name="The Broad Institute Genome Sequencing Center for Infectious Disease"/>
            <person name="Wu L."/>
            <person name="Ma J."/>
        </authorList>
    </citation>
    <scope>NUCLEOTIDE SEQUENCE [LARGE SCALE GENOMIC DNA]</scope>
    <source>
        <strain evidence="3">CCUG 54329</strain>
    </source>
</reference>
<protein>
    <submittedName>
        <fullName evidence="2">Phospholipase D family protein</fullName>
    </submittedName>
</protein>
<dbReference type="Gene3D" id="3.30.870.10">
    <property type="entry name" value="Endonuclease Chain A"/>
    <property type="match status" value="1"/>
</dbReference>
<proteinExistence type="predicted"/>
<sequence>MKIEFLTAKEVSIALRGLIAEHDEFHWAVAWGSMTDVAKDFLKHSAKFRDVTFGVAFCQTDPDLIEALVGMPNTQVACRFPKGTYHPKVYCFRSGDEAAAIVGSANFTFGGLERNLEAAIAVTGRADEPLFQDLFAFTRSCRKYGDPVTADFATAYRASWRRAARMPKPPSNPLEGLDRIRPAAFSSPLISMSWNDYVAEVRASAHHDIGGSLALLRIAQEWFASVASFADLPPAQRKAIAGIIGVNQKTDSSLKRDWGWFGSMQGMGDFANRIDRNDQHLAHALDSIPRKGVVTKGHYEKFVGLFREAFANSSRTGGVPTASRLLAMKRPDTFICLCKPNILQASQRMSFPRTTLTLDNYWENVIEVIRLSNWYDADKPDGADGEIWENRTAMLDAILYKPD</sequence>
<comment type="caution">
    <text evidence="2">The sequence shown here is derived from an EMBL/GenBank/DDBJ whole genome shotgun (WGS) entry which is preliminary data.</text>
</comment>